<keyword evidence="2" id="KW-1185">Reference proteome</keyword>
<gene>
    <name evidence="1" type="ORF">GO499_11560</name>
</gene>
<accession>A0A6P1T2S0</accession>
<evidence type="ECO:0000313" key="2">
    <source>
        <dbReference type="Proteomes" id="UP000464495"/>
    </source>
</evidence>
<protein>
    <submittedName>
        <fullName evidence="1">Uncharacterized protein</fullName>
    </submittedName>
</protein>
<dbReference type="AlphaFoldDB" id="A0A6P1T2S0"/>
<dbReference type="KEGG" id="amaq:GO499_11560"/>
<evidence type="ECO:0000313" key="1">
    <source>
        <dbReference type="EMBL" id="QHQ35766.1"/>
    </source>
</evidence>
<proteinExistence type="predicted"/>
<dbReference type="RefSeq" id="WP_161862326.1">
    <property type="nucleotide sequence ID" value="NZ_CP046620.1"/>
</dbReference>
<sequence length="95" mass="10459">MIDADINLGENSRWQNSSWFGPLAAVQGNAGTHRSTAESALTTTEDMHSDWPRISLRSALIYVATEMQFRGLFTTAHGIGQMFGPIDGYDLEMGH</sequence>
<name>A0A6P1T2S0_9RHOB</name>
<dbReference type="Proteomes" id="UP000464495">
    <property type="component" value="Chromosome"/>
</dbReference>
<dbReference type="EMBL" id="CP046620">
    <property type="protein sequence ID" value="QHQ35766.1"/>
    <property type="molecule type" value="Genomic_DNA"/>
</dbReference>
<reference evidence="1 2" key="1">
    <citation type="submission" date="2019-12" db="EMBL/GenBank/DDBJ databases">
        <title>Complete genome sequence of Algicella marina strain 9Alg 56(T) isolated from the red alga Tichocarpus crinitus.</title>
        <authorList>
            <person name="Kim S.-G."/>
            <person name="Nedashkovskaya O.I."/>
        </authorList>
    </citation>
    <scope>NUCLEOTIDE SEQUENCE [LARGE SCALE GENOMIC DNA]</scope>
    <source>
        <strain evidence="1 2">9Alg 56</strain>
    </source>
</reference>
<organism evidence="1 2">
    <name type="scientific">Algicella marina</name>
    <dbReference type="NCBI Taxonomy" id="2683284"/>
    <lineage>
        <taxon>Bacteria</taxon>
        <taxon>Pseudomonadati</taxon>
        <taxon>Pseudomonadota</taxon>
        <taxon>Alphaproteobacteria</taxon>
        <taxon>Rhodobacterales</taxon>
        <taxon>Paracoccaceae</taxon>
        <taxon>Algicella</taxon>
    </lineage>
</organism>